<reference evidence="3 4" key="1">
    <citation type="submission" date="2017-07" db="EMBL/GenBank/DDBJ databases">
        <title>Leptospira spp. isolated from tropical soils.</title>
        <authorList>
            <person name="Thibeaux R."/>
            <person name="Iraola G."/>
            <person name="Ferres I."/>
            <person name="Bierque E."/>
            <person name="Girault D."/>
            <person name="Soupe-Gilbert M.-E."/>
            <person name="Picardeau M."/>
            <person name="Goarant C."/>
        </authorList>
    </citation>
    <scope>NUCLEOTIDE SEQUENCE [LARGE SCALE GENOMIC DNA]</scope>
    <source>
        <strain evidence="1 4">FH2-B-C1</strain>
        <strain evidence="2 3">FH2-B-D1</strain>
    </source>
</reference>
<evidence type="ECO:0000313" key="1">
    <source>
        <dbReference type="EMBL" id="PJZ51205.1"/>
    </source>
</evidence>
<keyword evidence="3" id="KW-1185">Reference proteome</keyword>
<gene>
    <name evidence="2" type="ORF">CH376_23370</name>
    <name evidence="1" type="ORF">CH380_21345</name>
</gene>
<evidence type="ECO:0000313" key="2">
    <source>
        <dbReference type="EMBL" id="PJZ59504.1"/>
    </source>
</evidence>
<dbReference type="Proteomes" id="UP000232188">
    <property type="component" value="Unassembled WGS sequence"/>
</dbReference>
<sequence>MPIPVGKSKLKLVIFYQATRRFGKLESEFDLPPNHSIRLNFIPKDIEVQRIHFADQAFKDPKDRVPMLVKERIFEIVATVEPNSDPDEDKPCEIPKD</sequence>
<dbReference type="AlphaFoldDB" id="A0A2M9YI29"/>
<accession>A0A2M9YI29</accession>
<dbReference type="EMBL" id="NPDV01000041">
    <property type="protein sequence ID" value="PJZ51205.1"/>
    <property type="molecule type" value="Genomic_DNA"/>
</dbReference>
<evidence type="ECO:0000313" key="3">
    <source>
        <dbReference type="Proteomes" id="UP000232149"/>
    </source>
</evidence>
<comment type="caution">
    <text evidence="1">The sequence shown here is derived from an EMBL/GenBank/DDBJ whole genome shotgun (WGS) entry which is preliminary data.</text>
</comment>
<name>A0A2M9YI29_9LEPT</name>
<evidence type="ECO:0000313" key="4">
    <source>
        <dbReference type="Proteomes" id="UP000232188"/>
    </source>
</evidence>
<organism evidence="1 4">
    <name type="scientific">Leptospira adleri</name>
    <dbReference type="NCBI Taxonomy" id="2023186"/>
    <lineage>
        <taxon>Bacteria</taxon>
        <taxon>Pseudomonadati</taxon>
        <taxon>Spirochaetota</taxon>
        <taxon>Spirochaetia</taxon>
        <taxon>Leptospirales</taxon>
        <taxon>Leptospiraceae</taxon>
        <taxon>Leptospira</taxon>
    </lineage>
</organism>
<dbReference type="Proteomes" id="UP000232149">
    <property type="component" value="Unassembled WGS sequence"/>
</dbReference>
<protein>
    <submittedName>
        <fullName evidence="1">Uncharacterized protein</fullName>
    </submittedName>
</protein>
<proteinExistence type="predicted"/>
<dbReference type="EMBL" id="NPDU01000128">
    <property type="protein sequence ID" value="PJZ59504.1"/>
    <property type="molecule type" value="Genomic_DNA"/>
</dbReference>